<dbReference type="SUPFAM" id="SSF46966">
    <property type="entry name" value="Spectrin repeat"/>
    <property type="match status" value="1"/>
</dbReference>
<dbReference type="Proteomes" id="UP000283509">
    <property type="component" value="Unassembled WGS sequence"/>
</dbReference>
<proteinExistence type="predicted"/>
<organism evidence="2 3">
    <name type="scientific">Penaeus vannamei</name>
    <name type="common">Whiteleg shrimp</name>
    <name type="synonym">Litopenaeus vannamei</name>
    <dbReference type="NCBI Taxonomy" id="6689"/>
    <lineage>
        <taxon>Eukaryota</taxon>
        <taxon>Metazoa</taxon>
        <taxon>Ecdysozoa</taxon>
        <taxon>Arthropoda</taxon>
        <taxon>Crustacea</taxon>
        <taxon>Multicrustacea</taxon>
        <taxon>Malacostraca</taxon>
        <taxon>Eumalacostraca</taxon>
        <taxon>Eucarida</taxon>
        <taxon>Decapoda</taxon>
        <taxon>Dendrobranchiata</taxon>
        <taxon>Penaeoidea</taxon>
        <taxon>Penaeidae</taxon>
        <taxon>Penaeus</taxon>
    </lineage>
</organism>
<keyword evidence="3" id="KW-1185">Reference proteome</keyword>
<protein>
    <submittedName>
        <fullName evidence="2">Putative nesprin-1 isoform X11</fullName>
    </submittedName>
</protein>
<evidence type="ECO:0000256" key="1">
    <source>
        <dbReference type="SAM" id="MobiDB-lite"/>
    </source>
</evidence>
<accession>A0A423T0Y4</accession>
<reference evidence="2 3" key="1">
    <citation type="submission" date="2018-04" db="EMBL/GenBank/DDBJ databases">
        <authorList>
            <person name="Zhang X."/>
            <person name="Yuan J."/>
            <person name="Li F."/>
            <person name="Xiang J."/>
        </authorList>
    </citation>
    <scope>NUCLEOTIDE SEQUENCE [LARGE SCALE GENOMIC DNA]</scope>
    <source>
        <tissue evidence="2">Muscle</tissue>
    </source>
</reference>
<evidence type="ECO:0000313" key="3">
    <source>
        <dbReference type="Proteomes" id="UP000283509"/>
    </source>
</evidence>
<sequence length="419" mass="48195">MSDLIPDSITFSALFPIHSSLTLFQTTTDLIPRLNNLLTSSPPLSTSRDPPPPPQQSLCRDLDKEGTKAWLDMMLEKLSTHSSENEENLSGRDKAMKAQEKKKLEAMIERHKGLMGPTMEAQSKVDHYSECYAFGDDIHPVMKVLNEQRHLSMKEIHPHNMDMCEEQIDKQEKVLRTIENQAPIYNELMKRGAKLKSNPNAPSFLEREIAKLEETWKDTNEKAQLRIELLNGTYKDWEVYEQQRQAIMAPLDTLEDQFKTYKKIYDPKKGSDWLERKKKKAEENKKVALEIYEVIKKCFATIIALAGEDKREFMEKEIIDIDEKKQIVDKVDKALTDLTEFNQRLHKMVSQLAELRAWMTPAGEKLNFITTSVDLSPEDRVKEIFDLQGQVNERLPLLEPLEAEVHALLDGEQGLGSSA</sequence>
<dbReference type="SMART" id="SM00150">
    <property type="entry name" value="SPEC"/>
    <property type="match status" value="1"/>
</dbReference>
<feature type="region of interest" description="Disordered" evidence="1">
    <location>
        <begin position="40"/>
        <end position="59"/>
    </location>
</feature>
<evidence type="ECO:0000313" key="2">
    <source>
        <dbReference type="EMBL" id="ROT70125.1"/>
    </source>
</evidence>
<comment type="caution">
    <text evidence="2">The sequence shown here is derived from an EMBL/GenBank/DDBJ whole genome shotgun (WGS) entry which is preliminary data.</text>
</comment>
<reference evidence="2 3" key="2">
    <citation type="submission" date="2019-01" db="EMBL/GenBank/DDBJ databases">
        <title>The decoding of complex shrimp genome reveals the adaptation for benthos swimmer, frequently molting mechanism and breeding impact on genome.</title>
        <authorList>
            <person name="Sun Y."/>
            <person name="Gao Y."/>
            <person name="Yu Y."/>
        </authorList>
    </citation>
    <scope>NUCLEOTIDE SEQUENCE [LARGE SCALE GENOMIC DNA]</scope>
    <source>
        <tissue evidence="2">Muscle</tissue>
    </source>
</reference>
<gene>
    <name evidence="2" type="ORF">C7M84_011603</name>
</gene>
<dbReference type="OrthoDB" id="6362196at2759"/>
<dbReference type="EMBL" id="QCYY01002464">
    <property type="protein sequence ID" value="ROT70125.1"/>
    <property type="molecule type" value="Genomic_DNA"/>
</dbReference>
<name>A0A423T0Y4_PENVA</name>
<dbReference type="Gene3D" id="1.20.58.60">
    <property type="match status" value="1"/>
</dbReference>
<dbReference type="InterPro" id="IPR018159">
    <property type="entry name" value="Spectrin/alpha-actinin"/>
</dbReference>
<dbReference type="AlphaFoldDB" id="A0A423T0Y4"/>